<protein>
    <submittedName>
        <fullName evidence="1">Uncharacterized protein</fullName>
    </submittedName>
</protein>
<dbReference type="RefSeq" id="WP_115967961.1">
    <property type="nucleotide sequence ID" value="NZ_QNVT01000001.1"/>
</dbReference>
<proteinExistence type="predicted"/>
<dbReference type="Proteomes" id="UP000256686">
    <property type="component" value="Unassembled WGS sequence"/>
</dbReference>
<comment type="caution">
    <text evidence="1">The sequence shown here is derived from an EMBL/GenBank/DDBJ whole genome shotgun (WGS) entry which is preliminary data.</text>
</comment>
<sequence length="67" mass="8167">MAEVKQTKQDKIIKRNERIRERFAYYTDTKHYNSDYALGLLEEEYIGSLERDTIWLIIRKTGHYKNL</sequence>
<reference evidence="2" key="1">
    <citation type="submission" date="2018-06" db="EMBL/GenBank/DDBJ databases">
        <authorList>
            <person name="Lum Nde A."/>
            <person name="Hugo C."/>
        </authorList>
    </citation>
    <scope>NUCLEOTIDE SEQUENCE [LARGE SCALE GENOMIC DNA]</scope>
    <source>
        <strain evidence="2">1_F178</strain>
    </source>
</reference>
<evidence type="ECO:0000313" key="2">
    <source>
        <dbReference type="Proteomes" id="UP000256686"/>
    </source>
</evidence>
<organism evidence="1 2">
    <name type="scientific">Chryseobacterium pennae</name>
    <dbReference type="NCBI Taxonomy" id="2258962"/>
    <lineage>
        <taxon>Bacteria</taxon>
        <taxon>Pseudomonadati</taxon>
        <taxon>Bacteroidota</taxon>
        <taxon>Flavobacteriia</taxon>
        <taxon>Flavobacteriales</taxon>
        <taxon>Weeksellaceae</taxon>
        <taxon>Chryseobacterium group</taxon>
        <taxon>Chryseobacterium</taxon>
    </lineage>
</organism>
<evidence type="ECO:0000313" key="1">
    <source>
        <dbReference type="EMBL" id="REC64088.1"/>
    </source>
</evidence>
<dbReference type="EMBL" id="QNVT01000001">
    <property type="protein sequence ID" value="REC64088.1"/>
    <property type="molecule type" value="Genomic_DNA"/>
</dbReference>
<name>A0A3D9CE96_9FLAO</name>
<keyword evidence="2" id="KW-1185">Reference proteome</keyword>
<gene>
    <name evidence="1" type="ORF">DRF65_00490</name>
</gene>
<accession>A0A3D9CE96</accession>
<dbReference type="AlphaFoldDB" id="A0A3D9CE96"/>